<comment type="caution">
    <text evidence="3">The sequence shown here is derived from an EMBL/GenBank/DDBJ whole genome shotgun (WGS) entry which is preliminary data.</text>
</comment>
<name>A0A093VV84_TALMA</name>
<evidence type="ECO:0000256" key="1">
    <source>
        <dbReference type="SAM" id="MobiDB-lite"/>
    </source>
</evidence>
<keyword evidence="2" id="KW-1133">Transmembrane helix</keyword>
<evidence type="ECO:0000256" key="2">
    <source>
        <dbReference type="SAM" id="Phobius"/>
    </source>
</evidence>
<dbReference type="EMBL" id="JPOX01000007">
    <property type="protein sequence ID" value="KFX50526.1"/>
    <property type="molecule type" value="Genomic_DNA"/>
</dbReference>
<protein>
    <submittedName>
        <fullName evidence="3">Uncharacterized protein</fullName>
    </submittedName>
</protein>
<gene>
    <name evidence="3" type="ORF">GQ26_0072250</name>
</gene>
<feature type="region of interest" description="Disordered" evidence="1">
    <location>
        <begin position="161"/>
        <end position="200"/>
    </location>
</feature>
<evidence type="ECO:0000313" key="3">
    <source>
        <dbReference type="EMBL" id="KFX50526.1"/>
    </source>
</evidence>
<feature type="compositionally biased region" description="Basic residues" evidence="1">
    <location>
        <begin position="161"/>
        <end position="170"/>
    </location>
</feature>
<reference evidence="3" key="1">
    <citation type="journal article" date="2014" name="PLoS Genet.">
        <title>Signature Gene Expression Reveals Novel Clues to the Molecular Mechanisms of Dimorphic Transition in Penicillium marneffei.</title>
        <authorList>
            <person name="Yang E."/>
            <person name="Wang G."/>
            <person name="Cai J."/>
            <person name="Woo P.C."/>
            <person name="Lau S.K."/>
            <person name="Yuen K.-Y."/>
            <person name="Chow W.-N."/>
            <person name="Lin X."/>
        </authorList>
    </citation>
    <scope>NUCLEOTIDE SEQUENCE [LARGE SCALE GENOMIC DNA]</scope>
    <source>
        <strain evidence="3">PM1</strain>
    </source>
</reference>
<feature type="transmembrane region" description="Helical" evidence="2">
    <location>
        <begin position="6"/>
        <end position="28"/>
    </location>
</feature>
<keyword evidence="2" id="KW-0812">Transmembrane</keyword>
<accession>A0A093VV84</accession>
<dbReference type="HOGENOM" id="CLU_1205462_0_0_1"/>
<organism evidence="3">
    <name type="scientific">Talaromyces marneffei PM1</name>
    <dbReference type="NCBI Taxonomy" id="1077442"/>
    <lineage>
        <taxon>Eukaryota</taxon>
        <taxon>Fungi</taxon>
        <taxon>Dikarya</taxon>
        <taxon>Ascomycota</taxon>
        <taxon>Pezizomycotina</taxon>
        <taxon>Eurotiomycetes</taxon>
        <taxon>Eurotiomycetidae</taxon>
        <taxon>Eurotiales</taxon>
        <taxon>Trichocomaceae</taxon>
        <taxon>Talaromyces</taxon>
        <taxon>Talaromyces sect. Talaromyces</taxon>
    </lineage>
</organism>
<keyword evidence="2" id="KW-0472">Membrane</keyword>
<proteinExistence type="predicted"/>
<dbReference type="AlphaFoldDB" id="A0A093VV84"/>
<feature type="compositionally biased region" description="Low complexity" evidence="1">
    <location>
        <begin position="171"/>
        <end position="181"/>
    </location>
</feature>
<sequence>MVSTSTKTAILVTLIVFIILFIGFGVLYKLFRPRHLELDEIISNEPNLTTPLIEPWSNSWSASWANSCVSSWGWLRRDKHDQLLPTSHPPSKSSLVYPQPTTENIVSPIEVTPAERPLQYTILSVELERAVPNASPPLPSLKKELWDSQLLISPKHWRIANKSRKSRPPRSRSTSPYRPSSGCFHSQPIDVPSKKRRGERPTFPLPEKLIWKKLTPYERAGMVWYRNAAY</sequence>